<feature type="region of interest" description="Disordered" evidence="1">
    <location>
        <begin position="43"/>
        <end position="67"/>
    </location>
</feature>
<keyword evidence="2" id="KW-0812">Transmembrane</keyword>
<dbReference type="AlphaFoldDB" id="A0A550CQK8"/>
<keyword evidence="4" id="KW-1185">Reference proteome</keyword>
<proteinExistence type="predicted"/>
<dbReference type="Proteomes" id="UP000320762">
    <property type="component" value="Unassembled WGS sequence"/>
</dbReference>
<gene>
    <name evidence="3" type="ORF">BD626DRAFT_566119</name>
</gene>
<evidence type="ECO:0000313" key="4">
    <source>
        <dbReference type="Proteomes" id="UP000320762"/>
    </source>
</evidence>
<keyword evidence="2" id="KW-1133">Transmembrane helix</keyword>
<name>A0A550CQK8_9AGAR</name>
<evidence type="ECO:0000256" key="2">
    <source>
        <dbReference type="SAM" id="Phobius"/>
    </source>
</evidence>
<sequence>MFSSHRQFSPQQRRVGMIVATVPVMCGTGFVLYKRLVLGQPQRLAEPGKPGPRPDEAFHLSRQSTKP</sequence>
<dbReference type="OrthoDB" id="3784821at2759"/>
<dbReference type="EMBL" id="VDMD01000003">
    <property type="protein sequence ID" value="TRM67076.1"/>
    <property type="molecule type" value="Genomic_DNA"/>
</dbReference>
<evidence type="ECO:0000256" key="1">
    <source>
        <dbReference type="SAM" id="MobiDB-lite"/>
    </source>
</evidence>
<protein>
    <submittedName>
        <fullName evidence="3">Uncharacterized protein</fullName>
    </submittedName>
</protein>
<feature type="transmembrane region" description="Helical" evidence="2">
    <location>
        <begin position="15"/>
        <end position="33"/>
    </location>
</feature>
<accession>A0A550CQK8</accession>
<organism evidence="3 4">
    <name type="scientific">Schizophyllum amplum</name>
    <dbReference type="NCBI Taxonomy" id="97359"/>
    <lineage>
        <taxon>Eukaryota</taxon>
        <taxon>Fungi</taxon>
        <taxon>Dikarya</taxon>
        <taxon>Basidiomycota</taxon>
        <taxon>Agaricomycotina</taxon>
        <taxon>Agaricomycetes</taxon>
        <taxon>Agaricomycetidae</taxon>
        <taxon>Agaricales</taxon>
        <taxon>Schizophyllaceae</taxon>
        <taxon>Schizophyllum</taxon>
    </lineage>
</organism>
<comment type="caution">
    <text evidence="3">The sequence shown here is derived from an EMBL/GenBank/DDBJ whole genome shotgun (WGS) entry which is preliminary data.</text>
</comment>
<evidence type="ECO:0000313" key="3">
    <source>
        <dbReference type="EMBL" id="TRM67076.1"/>
    </source>
</evidence>
<keyword evidence="2" id="KW-0472">Membrane</keyword>
<reference evidence="3 4" key="1">
    <citation type="journal article" date="2019" name="New Phytol.">
        <title>Comparative genomics reveals unique wood-decay strategies and fruiting body development in the Schizophyllaceae.</title>
        <authorList>
            <person name="Almasi E."/>
            <person name="Sahu N."/>
            <person name="Krizsan K."/>
            <person name="Balint B."/>
            <person name="Kovacs G.M."/>
            <person name="Kiss B."/>
            <person name="Cseklye J."/>
            <person name="Drula E."/>
            <person name="Henrissat B."/>
            <person name="Nagy I."/>
            <person name="Chovatia M."/>
            <person name="Adam C."/>
            <person name="LaButti K."/>
            <person name="Lipzen A."/>
            <person name="Riley R."/>
            <person name="Grigoriev I.V."/>
            <person name="Nagy L.G."/>
        </authorList>
    </citation>
    <scope>NUCLEOTIDE SEQUENCE [LARGE SCALE GENOMIC DNA]</scope>
    <source>
        <strain evidence="3 4">NL-1724</strain>
    </source>
</reference>